<organism evidence="2 3">
    <name type="scientific">Wandonia haliotis</name>
    <dbReference type="NCBI Taxonomy" id="574963"/>
    <lineage>
        <taxon>Bacteria</taxon>
        <taxon>Pseudomonadati</taxon>
        <taxon>Bacteroidota</taxon>
        <taxon>Flavobacteriia</taxon>
        <taxon>Flavobacteriales</taxon>
        <taxon>Crocinitomicaceae</taxon>
        <taxon>Wandonia</taxon>
    </lineage>
</organism>
<evidence type="ECO:0008006" key="4">
    <source>
        <dbReference type="Google" id="ProtNLM"/>
    </source>
</evidence>
<name>A0ABP3Y119_9FLAO</name>
<proteinExistence type="predicted"/>
<dbReference type="EMBL" id="BAAAFH010000003">
    <property type="protein sequence ID" value="GAA0874447.1"/>
    <property type="molecule type" value="Genomic_DNA"/>
</dbReference>
<comment type="caution">
    <text evidence="2">The sequence shown here is derived from an EMBL/GenBank/DDBJ whole genome shotgun (WGS) entry which is preliminary data.</text>
</comment>
<evidence type="ECO:0000313" key="3">
    <source>
        <dbReference type="Proteomes" id="UP001501126"/>
    </source>
</evidence>
<protein>
    <recommendedName>
        <fullName evidence="4">T9SS C-terminal target domain-containing protein</fullName>
    </recommendedName>
</protein>
<dbReference type="Proteomes" id="UP001501126">
    <property type="component" value="Unassembled WGS sequence"/>
</dbReference>
<accession>A0ABP3Y119</accession>
<sequence length="1389" mass="152880">MREYMKISILTTLFLGIYGGVMAWNPPATNKQGGGNGDGELMVTKAANCVPPTESTFMEFNDVRALIETGGMMWQDRNNNRAAYQVPKPSQDNPTGPSVLFAGALWMGGTDVNGQLKLAAQLFGTQGRDFWTGPLTVDPNSGNYNPSGPVYGDVTRPFGEATITAQTCLAFDEFFTIRKSEVSNFNMWWYCENVDAEACPEPVVVPGEVLDRIINWPAHGDVSLGQDYYLAPFYDRNKDGIYNPIADGDYPWYDFEEEVDCRNDRRITLFGDETHWWVFNDKGNIHTETGGDPIGMEIRAQAFSFATGDEVNKMTFYNYEMINRGTQTLQDTYFAKYADTDVGCSENDYAGCDVSRGLGYAYNGTITDPSCNGSIGYEDNPPAVGIDFFEGPYQDDDGRDNVGPSRDTLPDGTIVATTPSVAEARLDNGIVYTGLGIGYGDGVIDNERYGMKRYISFSRIGFGCSQTGVTDDPVSAVDFYRLMNGVWKNGERMTYGGCGNAGTAGNNPNVITDYMFPGDSDPLGWGTPGSSPQAPWSETSTGNPVGDRRFVQAAGPFTLRPGAVNNITVGVVYARSTESDIEAPVRELFRADTKAQALFDNCFQILEPPTAPRLTIQELENELVLMISNPSGNNVNESYEEEDKINIVDVPGETPYDKFYRFEGYQIYQMKDGTTSVADLEDSDQARLVVQCDINNEVSRMINYEFDEELGVSKPVLKVDGANEGIRHTFSITEDQFASGDRTLVNHKTYYYIAVAYAHNEFKQYDPTDPTKLDGQQMPYIRSRLSYDGTAISSVSGIPHNPMPGGGGTFAFVGYGTMPQITRLDGWGNMALSTDLTDATVKSILANNSVDRPIYKQNAGPIDVKVVDPLNVTPGHYELKFIEYGTSTASIDTANWVVYRYTQKGGAIIDSVRSDRTIAVGNEQIIPEWGVSITIEQKNYTVYASPAPNNFVTEPLEATLEFADSSKAWLVGVPDTDDFGPQNWILSGKVEDEDNDPACWNDNQGRDPDELYESLLGGTITHFCLVRDCGPAAPVVNNASVNITQAKTQSRMASASGVDVVFTPDKSKWTRSVVVELCQEPTLAIGGATASKTRQQASVDKNGLSAGQAGYNAAEGDLTSTTGMGWFPGYAIDVETGRRLNIAFAENSFLGGQNGTDMKWNPSSQFYDNVGNAVFGGQHVIYIIGEDINGSGMSAYDEGRDFYDALSGNNNTAIREAWKSVMWVMYPMLAPDRSLLETEAKVRMRVSKRFEDKVLSNENAGRPMFEWNMDGIATMVNQDQALADALEMINVVPNPYYAFSQYERDRLDARIKITNLPEKCNIKIFNVRGKLINSFDKDSPITSLDWDLKNFKGIPVAGGVYIIHVEVPGIGEKILKWFGGIRQPDLENL</sequence>
<reference evidence="3" key="1">
    <citation type="journal article" date="2019" name="Int. J. Syst. Evol. Microbiol.">
        <title>The Global Catalogue of Microorganisms (GCM) 10K type strain sequencing project: providing services to taxonomists for standard genome sequencing and annotation.</title>
        <authorList>
            <consortium name="The Broad Institute Genomics Platform"/>
            <consortium name="The Broad Institute Genome Sequencing Center for Infectious Disease"/>
            <person name="Wu L."/>
            <person name="Ma J."/>
        </authorList>
    </citation>
    <scope>NUCLEOTIDE SEQUENCE [LARGE SCALE GENOMIC DNA]</scope>
    <source>
        <strain evidence="3">JCM 16083</strain>
    </source>
</reference>
<evidence type="ECO:0000313" key="2">
    <source>
        <dbReference type="EMBL" id="GAA0874447.1"/>
    </source>
</evidence>
<gene>
    <name evidence="2" type="ORF">GCM10009118_08550</name>
</gene>
<feature type="compositionally biased region" description="Polar residues" evidence="1">
    <location>
        <begin position="528"/>
        <end position="543"/>
    </location>
</feature>
<dbReference type="RefSeq" id="WP_343785344.1">
    <property type="nucleotide sequence ID" value="NZ_BAAAFH010000003.1"/>
</dbReference>
<feature type="region of interest" description="Disordered" evidence="1">
    <location>
        <begin position="523"/>
        <end position="543"/>
    </location>
</feature>
<keyword evidence="3" id="KW-1185">Reference proteome</keyword>
<dbReference type="Gene3D" id="2.60.40.4070">
    <property type="match status" value="1"/>
</dbReference>
<evidence type="ECO:0000256" key="1">
    <source>
        <dbReference type="SAM" id="MobiDB-lite"/>
    </source>
</evidence>